<dbReference type="EMBL" id="JBHTIS010002863">
    <property type="protein sequence ID" value="MFD1050472.1"/>
    <property type="molecule type" value="Genomic_DNA"/>
</dbReference>
<proteinExistence type="predicted"/>
<name>A0ABW3MJX0_9PSEU</name>
<reference evidence="4" key="1">
    <citation type="journal article" date="2019" name="Int. J. Syst. Evol. Microbiol.">
        <title>The Global Catalogue of Microorganisms (GCM) 10K type strain sequencing project: providing services to taxonomists for standard genome sequencing and annotation.</title>
        <authorList>
            <consortium name="The Broad Institute Genomics Platform"/>
            <consortium name="The Broad Institute Genome Sequencing Center for Infectious Disease"/>
            <person name="Wu L."/>
            <person name="Ma J."/>
        </authorList>
    </citation>
    <scope>NUCLEOTIDE SEQUENCE [LARGE SCALE GENOMIC DNA]</scope>
    <source>
        <strain evidence="4">JCM 31486</strain>
    </source>
</reference>
<dbReference type="Gene3D" id="3.40.710.10">
    <property type="entry name" value="DD-peptidase/beta-lactamase superfamily"/>
    <property type="match status" value="1"/>
</dbReference>
<dbReference type="Pfam" id="PF00768">
    <property type="entry name" value="Peptidase_S11"/>
    <property type="match status" value="1"/>
</dbReference>
<feature type="compositionally biased region" description="Low complexity" evidence="1">
    <location>
        <begin position="158"/>
        <end position="171"/>
    </location>
</feature>
<protein>
    <recommendedName>
        <fullName evidence="2">Peptidase S11 D-alanyl-D-alanine carboxypeptidase A N-terminal domain-containing protein</fullName>
    </recommendedName>
</protein>
<accession>A0ABW3MJX0</accession>
<keyword evidence="4" id="KW-1185">Reference proteome</keyword>
<evidence type="ECO:0000259" key="2">
    <source>
        <dbReference type="Pfam" id="PF00768"/>
    </source>
</evidence>
<gene>
    <name evidence="3" type="ORF">ACFQ1S_35580</name>
</gene>
<dbReference type="InterPro" id="IPR001967">
    <property type="entry name" value="Peptidase_S11_N"/>
</dbReference>
<evidence type="ECO:0000313" key="4">
    <source>
        <dbReference type="Proteomes" id="UP001597045"/>
    </source>
</evidence>
<feature type="non-terminal residue" evidence="3">
    <location>
        <position position="178"/>
    </location>
</feature>
<dbReference type="SUPFAM" id="SSF56601">
    <property type="entry name" value="beta-lactamase/transpeptidase-like"/>
    <property type="match status" value="1"/>
</dbReference>
<evidence type="ECO:0000256" key="1">
    <source>
        <dbReference type="SAM" id="MobiDB-lite"/>
    </source>
</evidence>
<comment type="caution">
    <text evidence="3">The sequence shown here is derived from an EMBL/GenBank/DDBJ whole genome shotgun (WGS) entry which is preliminary data.</text>
</comment>
<feature type="region of interest" description="Disordered" evidence="1">
    <location>
        <begin position="152"/>
        <end position="178"/>
    </location>
</feature>
<dbReference type="InterPro" id="IPR012338">
    <property type="entry name" value="Beta-lactam/transpept-like"/>
</dbReference>
<feature type="domain" description="Peptidase S11 D-alanyl-D-alanine carboxypeptidase A N-terminal" evidence="2">
    <location>
        <begin position="23"/>
        <end position="126"/>
    </location>
</feature>
<organism evidence="3 4">
    <name type="scientific">Kibdelosporangium lantanae</name>
    <dbReference type="NCBI Taxonomy" id="1497396"/>
    <lineage>
        <taxon>Bacteria</taxon>
        <taxon>Bacillati</taxon>
        <taxon>Actinomycetota</taxon>
        <taxon>Actinomycetes</taxon>
        <taxon>Pseudonocardiales</taxon>
        <taxon>Pseudonocardiaceae</taxon>
        <taxon>Kibdelosporangium</taxon>
    </lineage>
</organism>
<sequence>MTFPDAVFAALREEPGRVVVEHDTRAVNPTGGDQPGMSTSAFDLAVIYQAAMKLPEFADAMGASKVTITPQGNRKTQVSRNNDAKAFLADYKGATGAKYSVTNAAKSTYVGSAERDGRRVIVSILRSDKEPTDMAESLLDYGFDLIKAKTQPVGNLGATAPPTTPRDTTAANNEDDQD</sequence>
<evidence type="ECO:0000313" key="3">
    <source>
        <dbReference type="EMBL" id="MFD1050472.1"/>
    </source>
</evidence>
<dbReference type="Proteomes" id="UP001597045">
    <property type="component" value="Unassembled WGS sequence"/>
</dbReference>